<keyword evidence="1 2" id="KW-0238">DNA-binding</keyword>
<organism evidence="4 5">
    <name type="scientific">Thalassobius vesicularis</name>
    <dbReference type="NCBI Taxonomy" id="1294297"/>
    <lineage>
        <taxon>Bacteria</taxon>
        <taxon>Pseudomonadati</taxon>
        <taxon>Pseudomonadota</taxon>
        <taxon>Alphaproteobacteria</taxon>
        <taxon>Rhodobacterales</taxon>
        <taxon>Roseobacteraceae</taxon>
        <taxon>Thalassovita</taxon>
    </lineage>
</organism>
<dbReference type="InterPro" id="IPR036271">
    <property type="entry name" value="Tet_transcr_reg_TetR-rel_C_sf"/>
</dbReference>
<dbReference type="OrthoDB" id="9814200at2"/>
<evidence type="ECO:0000313" key="4">
    <source>
        <dbReference type="EMBL" id="THD76802.1"/>
    </source>
</evidence>
<dbReference type="InterPro" id="IPR050109">
    <property type="entry name" value="HTH-type_TetR-like_transc_reg"/>
</dbReference>
<dbReference type="PROSITE" id="PS50977">
    <property type="entry name" value="HTH_TETR_2"/>
    <property type="match status" value="1"/>
</dbReference>
<evidence type="ECO:0000259" key="3">
    <source>
        <dbReference type="PROSITE" id="PS50977"/>
    </source>
</evidence>
<protein>
    <submittedName>
        <fullName evidence="4">TetR/AcrR family transcriptional regulator</fullName>
    </submittedName>
</protein>
<comment type="caution">
    <text evidence="4">The sequence shown here is derived from an EMBL/GenBank/DDBJ whole genome shotgun (WGS) entry which is preliminary data.</text>
</comment>
<dbReference type="Pfam" id="PF00440">
    <property type="entry name" value="TetR_N"/>
    <property type="match status" value="1"/>
</dbReference>
<dbReference type="PRINTS" id="PR00455">
    <property type="entry name" value="HTHTETR"/>
</dbReference>
<dbReference type="SUPFAM" id="SSF48498">
    <property type="entry name" value="Tetracyclin repressor-like, C-terminal domain"/>
    <property type="match status" value="1"/>
</dbReference>
<gene>
    <name evidence="4" type="ORF">E7681_02890</name>
</gene>
<evidence type="ECO:0000313" key="5">
    <source>
        <dbReference type="Proteomes" id="UP000306113"/>
    </source>
</evidence>
<feature type="domain" description="HTH tetR-type" evidence="3">
    <location>
        <begin position="19"/>
        <end position="79"/>
    </location>
</feature>
<dbReference type="RefSeq" id="WP_136337746.1">
    <property type="nucleotide sequence ID" value="NZ_SSMD01000001.1"/>
</dbReference>
<dbReference type="Pfam" id="PF17938">
    <property type="entry name" value="TetR_C_29"/>
    <property type="match status" value="1"/>
</dbReference>
<feature type="DNA-binding region" description="H-T-H motif" evidence="2">
    <location>
        <begin position="42"/>
        <end position="61"/>
    </location>
</feature>
<proteinExistence type="predicted"/>
<dbReference type="Proteomes" id="UP000306113">
    <property type="component" value="Unassembled WGS sequence"/>
</dbReference>
<dbReference type="EMBL" id="SSMD01000001">
    <property type="protein sequence ID" value="THD76802.1"/>
    <property type="molecule type" value="Genomic_DNA"/>
</dbReference>
<evidence type="ECO:0000256" key="2">
    <source>
        <dbReference type="PROSITE-ProRule" id="PRU00335"/>
    </source>
</evidence>
<dbReference type="InterPro" id="IPR001647">
    <property type="entry name" value="HTH_TetR"/>
</dbReference>
<dbReference type="GO" id="GO:0003677">
    <property type="term" value="F:DNA binding"/>
    <property type="evidence" value="ECO:0007669"/>
    <property type="project" value="UniProtKB-UniRule"/>
</dbReference>
<name>A0A4S3MDV7_9RHOB</name>
<dbReference type="Gene3D" id="1.10.357.10">
    <property type="entry name" value="Tetracycline Repressor, domain 2"/>
    <property type="match status" value="1"/>
</dbReference>
<dbReference type="InterPro" id="IPR041474">
    <property type="entry name" value="NicS_C"/>
</dbReference>
<dbReference type="PANTHER" id="PTHR30328:SF54">
    <property type="entry name" value="HTH-TYPE TRANSCRIPTIONAL REPRESSOR SCO4008"/>
    <property type="match status" value="1"/>
</dbReference>
<reference evidence="4 5" key="1">
    <citation type="submission" date="2019-04" db="EMBL/GenBank/DDBJ databases">
        <title>Draft genome sequence of Youngimonas vesicularis.</title>
        <authorList>
            <person name="Hameed A."/>
        </authorList>
    </citation>
    <scope>NUCLEOTIDE SEQUENCE [LARGE SCALE GENOMIC DNA]</scope>
    <source>
        <strain evidence="4 5">CC-AMW-E</strain>
    </source>
</reference>
<sequence>MSETEKSSKKTRTWKQDPEAVKADILKAARAEFAEHGLSGARVQDIADRIKTSKRMIFYYFQDKERLYEAVLEEAYRSVRKAEAALNLDGLPPDQALARLVEFTFDHHRSNTDFIRLVMIENIHAGRHMNNIASLIDTNTSAIQQIERICVAGKKAGLFRDDVTPLVIHWQISAMSFFNVSNRDTFSINFGTDLFSETAQTDLRKKVVESILASVMR</sequence>
<dbReference type="AlphaFoldDB" id="A0A4S3MDV7"/>
<keyword evidence="5" id="KW-1185">Reference proteome</keyword>
<evidence type="ECO:0000256" key="1">
    <source>
        <dbReference type="ARBA" id="ARBA00023125"/>
    </source>
</evidence>
<dbReference type="SUPFAM" id="SSF46689">
    <property type="entry name" value="Homeodomain-like"/>
    <property type="match status" value="1"/>
</dbReference>
<dbReference type="PANTHER" id="PTHR30328">
    <property type="entry name" value="TRANSCRIPTIONAL REPRESSOR"/>
    <property type="match status" value="1"/>
</dbReference>
<accession>A0A4S3MDV7</accession>
<dbReference type="InterPro" id="IPR009057">
    <property type="entry name" value="Homeodomain-like_sf"/>
</dbReference>